<dbReference type="SUPFAM" id="SSF48452">
    <property type="entry name" value="TPR-like"/>
    <property type="match status" value="1"/>
</dbReference>
<sequence>MKTRIAVGLFCLWALFLPATARAEWHEASSDHFLVIADQKEKDVREFTERLERYHSGLLGILKRPSEKPSPSNRVTIFIVRSAGQVQKLAGDKSGWLQGFYSPRAGGSVAFASRVDTDGSYISQSEQTLFHEYAHHVMHGASEWATPRWYSEGFAEFFSTVRFEKDGGMGIGLPANHRAAELNYAVDVPIEALLDSATYENRKVKGYDEFYGRSWLLYHYLQMSGTRPGQLTKYRAALANGATEWDAAQTAFGDLKVLDKELKAYLNKGKMRYLPIAADKLAVGPITIRKLSEAESAMMPVILESKRGVDAESAKVLLPKAQAVAAKYPDDPAILAALAEAEHDAGNYTAALAAADKALLAAPTLVNAHVQKIYALSRLAENATNADAAWKKVTRAVTALNKIETDHPIPLIYYYRSLQMSGKDISEVAAHGLERALQLAPYDQAVRWQVVQQLMDEENFGGAYRTLMPLANDPHNRSEDNPAIPLLAEIKEKYEAQLAAAQPPAPASSGK</sequence>
<dbReference type="RefSeq" id="WP_143776630.1">
    <property type="nucleotide sequence ID" value="NZ_VKKU01000002.1"/>
</dbReference>
<name>A0A553W9R2_9SPHN</name>
<accession>A0A553W9R2</accession>
<proteinExistence type="predicted"/>
<reference evidence="2 3" key="1">
    <citation type="submission" date="2019-07" db="EMBL/GenBank/DDBJ databases">
        <authorList>
            <person name="Park M."/>
        </authorList>
    </citation>
    <scope>NUCLEOTIDE SEQUENCE [LARGE SCALE GENOMIC DNA]</scope>
    <source>
        <strain evidence="2 3">KCTC32445</strain>
    </source>
</reference>
<feature type="chain" id="PRO_5022065170" description="DUF1570 domain-containing protein" evidence="1">
    <location>
        <begin position="24"/>
        <end position="511"/>
    </location>
</feature>
<keyword evidence="1" id="KW-0732">Signal</keyword>
<dbReference type="InterPro" id="IPR011990">
    <property type="entry name" value="TPR-like_helical_dom_sf"/>
</dbReference>
<gene>
    <name evidence="2" type="ORF">FOM92_09460</name>
</gene>
<evidence type="ECO:0000313" key="3">
    <source>
        <dbReference type="Proteomes" id="UP000320160"/>
    </source>
</evidence>
<feature type="signal peptide" evidence="1">
    <location>
        <begin position="1"/>
        <end position="23"/>
    </location>
</feature>
<dbReference type="EMBL" id="VKKU01000002">
    <property type="protein sequence ID" value="TSB01419.1"/>
    <property type="molecule type" value="Genomic_DNA"/>
</dbReference>
<dbReference type="OrthoDB" id="5523615at2"/>
<dbReference type="Gene3D" id="1.25.40.10">
    <property type="entry name" value="Tetratricopeptide repeat domain"/>
    <property type="match status" value="1"/>
</dbReference>
<dbReference type="AlphaFoldDB" id="A0A553W9R2"/>
<organism evidence="2 3">
    <name type="scientific">Sphingorhabdus contaminans</name>
    <dbReference type="NCBI Taxonomy" id="1343899"/>
    <lineage>
        <taxon>Bacteria</taxon>
        <taxon>Pseudomonadati</taxon>
        <taxon>Pseudomonadota</taxon>
        <taxon>Alphaproteobacteria</taxon>
        <taxon>Sphingomonadales</taxon>
        <taxon>Sphingomonadaceae</taxon>
        <taxon>Sphingorhabdus</taxon>
    </lineage>
</organism>
<evidence type="ECO:0008006" key="4">
    <source>
        <dbReference type="Google" id="ProtNLM"/>
    </source>
</evidence>
<comment type="caution">
    <text evidence="2">The sequence shown here is derived from an EMBL/GenBank/DDBJ whole genome shotgun (WGS) entry which is preliminary data.</text>
</comment>
<dbReference type="Proteomes" id="UP000320160">
    <property type="component" value="Unassembled WGS sequence"/>
</dbReference>
<keyword evidence="3" id="KW-1185">Reference proteome</keyword>
<protein>
    <recommendedName>
        <fullName evidence="4">DUF1570 domain-containing protein</fullName>
    </recommendedName>
</protein>
<evidence type="ECO:0000256" key="1">
    <source>
        <dbReference type="SAM" id="SignalP"/>
    </source>
</evidence>
<evidence type="ECO:0000313" key="2">
    <source>
        <dbReference type="EMBL" id="TSB01419.1"/>
    </source>
</evidence>